<accession>A0A286RAH4</accession>
<gene>
    <name evidence="2" type="ORF">THTE_0373</name>
</gene>
<dbReference type="Proteomes" id="UP000215086">
    <property type="component" value="Chromosome"/>
</dbReference>
<proteinExistence type="predicted"/>
<dbReference type="KEGG" id="ttf:THTE_0373"/>
<evidence type="ECO:0000256" key="1">
    <source>
        <dbReference type="SAM" id="MobiDB-lite"/>
    </source>
</evidence>
<name>A0A286RAH4_9BACT</name>
<sequence length="116" mass="12520">MNTYSTIADRTKSFNPSAAGKAGPNSIWGYRREFPLLRKSHTATVSRDARRPPHNRAQYTPLCCGFTRDARLKPRGPGGARVPWRGTLVVAGSTYGVRGFSPAFSAGLQSPVKGNG</sequence>
<evidence type="ECO:0000313" key="3">
    <source>
        <dbReference type="Proteomes" id="UP000215086"/>
    </source>
</evidence>
<dbReference type="AlphaFoldDB" id="A0A286RAH4"/>
<feature type="compositionally biased region" description="Polar residues" evidence="1">
    <location>
        <begin position="1"/>
        <end position="16"/>
    </location>
</feature>
<keyword evidence="3" id="KW-1185">Reference proteome</keyword>
<reference evidence="2 3" key="1">
    <citation type="journal article" name="Front. Microbiol.">
        <title>Sugar Metabolism of the First Thermophilic Planctomycete Thermogutta terrifontis: Comparative Genomic and Transcriptomic Approaches.</title>
        <authorList>
            <person name="Elcheninov A.G."/>
            <person name="Menzel P."/>
            <person name="Gudbergsdottir S.R."/>
            <person name="Slesarev A.I."/>
            <person name="Kadnikov V.V."/>
            <person name="Krogh A."/>
            <person name="Bonch-Osmolovskaya E.A."/>
            <person name="Peng X."/>
            <person name="Kublanov I.V."/>
        </authorList>
    </citation>
    <scope>NUCLEOTIDE SEQUENCE [LARGE SCALE GENOMIC DNA]</scope>
    <source>
        <strain evidence="2 3">R1</strain>
    </source>
</reference>
<protein>
    <submittedName>
        <fullName evidence="2">Uncharacterized protein</fullName>
    </submittedName>
</protein>
<dbReference type="EMBL" id="CP018477">
    <property type="protein sequence ID" value="ASV72975.1"/>
    <property type="molecule type" value="Genomic_DNA"/>
</dbReference>
<feature type="region of interest" description="Disordered" evidence="1">
    <location>
        <begin position="1"/>
        <end position="22"/>
    </location>
</feature>
<evidence type="ECO:0000313" key="2">
    <source>
        <dbReference type="EMBL" id="ASV72975.1"/>
    </source>
</evidence>
<organism evidence="2 3">
    <name type="scientific">Thermogutta terrifontis</name>
    <dbReference type="NCBI Taxonomy" id="1331910"/>
    <lineage>
        <taxon>Bacteria</taxon>
        <taxon>Pseudomonadati</taxon>
        <taxon>Planctomycetota</taxon>
        <taxon>Planctomycetia</taxon>
        <taxon>Pirellulales</taxon>
        <taxon>Thermoguttaceae</taxon>
        <taxon>Thermogutta</taxon>
    </lineage>
</organism>